<dbReference type="KEGG" id="ifn:GM661_05775"/>
<dbReference type="InterPro" id="IPR052917">
    <property type="entry name" value="Stress-Dev_Protein"/>
</dbReference>
<dbReference type="PANTHER" id="PTHR34818:SF1">
    <property type="entry name" value="PROTEIN BLI-3"/>
    <property type="match status" value="1"/>
</dbReference>
<organism evidence="2 3">
    <name type="scientific">Iocasia fonsfrigidae</name>
    <dbReference type="NCBI Taxonomy" id="2682810"/>
    <lineage>
        <taxon>Bacteria</taxon>
        <taxon>Bacillati</taxon>
        <taxon>Bacillota</taxon>
        <taxon>Clostridia</taxon>
        <taxon>Halanaerobiales</taxon>
        <taxon>Halanaerobiaceae</taxon>
        <taxon>Iocasia</taxon>
    </lineage>
</organism>
<dbReference type="RefSeq" id="WP_230869158.1">
    <property type="nucleotide sequence ID" value="NZ_CP046640.1"/>
</dbReference>
<keyword evidence="3" id="KW-1185">Reference proteome</keyword>
<dbReference type="InterPro" id="IPR011576">
    <property type="entry name" value="Pyridox_Oxase_N"/>
</dbReference>
<sequence>MILDFDTLKEEIIDLLDKKRIMVLATSANDRVSARAMSCINKGLDIFFQTDKNFLKFKQLEKNPNVALCVDNVQIEGIAVQKGHILNDENKYFLDLYKEKHYGSYKAYSHLEDNILIKVEPRLITLWKYEGNKSLREFLYVEDNKAVREYYKIIK</sequence>
<reference evidence="2" key="1">
    <citation type="submission" date="2019-12" db="EMBL/GenBank/DDBJ databases">
        <authorList>
            <person name="zhang j."/>
            <person name="sun C.M."/>
        </authorList>
    </citation>
    <scope>NUCLEOTIDE SEQUENCE</scope>
    <source>
        <strain evidence="2">NS-1</strain>
    </source>
</reference>
<dbReference type="Proteomes" id="UP000665020">
    <property type="component" value="Chromosome"/>
</dbReference>
<evidence type="ECO:0000259" key="1">
    <source>
        <dbReference type="Pfam" id="PF01243"/>
    </source>
</evidence>
<dbReference type="Pfam" id="PF01243">
    <property type="entry name" value="PNPOx_N"/>
    <property type="match status" value="1"/>
</dbReference>
<dbReference type="EMBL" id="CP046640">
    <property type="protein sequence ID" value="QTL97525.1"/>
    <property type="molecule type" value="Genomic_DNA"/>
</dbReference>
<name>A0A8A7KBQ9_9FIRM</name>
<evidence type="ECO:0000313" key="2">
    <source>
        <dbReference type="EMBL" id="QTL97525.1"/>
    </source>
</evidence>
<proteinExistence type="predicted"/>
<gene>
    <name evidence="2" type="ORF">GM661_05775</name>
</gene>
<protein>
    <submittedName>
        <fullName evidence="2">Pyridoxamine 5'-phosphate oxidase family protein</fullName>
    </submittedName>
</protein>
<dbReference type="InterPro" id="IPR012349">
    <property type="entry name" value="Split_barrel_FMN-bd"/>
</dbReference>
<dbReference type="PANTHER" id="PTHR34818">
    <property type="entry name" value="PROTEIN BLI-3"/>
    <property type="match status" value="1"/>
</dbReference>
<dbReference type="SUPFAM" id="SSF50475">
    <property type="entry name" value="FMN-binding split barrel"/>
    <property type="match status" value="1"/>
</dbReference>
<feature type="domain" description="Pyridoxamine 5'-phosphate oxidase N-terminal" evidence="1">
    <location>
        <begin position="8"/>
        <end position="127"/>
    </location>
</feature>
<evidence type="ECO:0000313" key="3">
    <source>
        <dbReference type="Proteomes" id="UP000665020"/>
    </source>
</evidence>
<dbReference type="Gene3D" id="2.30.110.10">
    <property type="entry name" value="Electron Transport, Fmn-binding Protein, Chain A"/>
    <property type="match status" value="1"/>
</dbReference>
<accession>A0A8A7KBQ9</accession>
<dbReference type="AlphaFoldDB" id="A0A8A7KBQ9"/>